<comment type="caution">
    <text evidence="2">The sequence shown here is derived from an EMBL/GenBank/DDBJ whole genome shotgun (WGS) entry which is preliminary data.</text>
</comment>
<accession>A0A8J2P9G5</accession>
<organism evidence="2 3">
    <name type="scientific">Allacma fusca</name>
    <dbReference type="NCBI Taxonomy" id="39272"/>
    <lineage>
        <taxon>Eukaryota</taxon>
        <taxon>Metazoa</taxon>
        <taxon>Ecdysozoa</taxon>
        <taxon>Arthropoda</taxon>
        <taxon>Hexapoda</taxon>
        <taxon>Collembola</taxon>
        <taxon>Symphypleona</taxon>
        <taxon>Sminthuridae</taxon>
        <taxon>Allacma</taxon>
    </lineage>
</organism>
<sequence>MEWMDYPRSGTTTFQPRYRQKVHVQFRMINKSTLTELCQRTSRISSSGIMGKNGDVGNKNRNDSGHRGSIGSHATFNERKFKEDYEEPKRRNHPGNRIMWDGPHSSENIINSTTEIRVFVPKESGRNLG</sequence>
<keyword evidence="3" id="KW-1185">Reference proteome</keyword>
<gene>
    <name evidence="2" type="ORF">AFUS01_LOCUS25161</name>
</gene>
<name>A0A8J2P9G5_9HEXA</name>
<feature type="region of interest" description="Disordered" evidence="1">
    <location>
        <begin position="45"/>
        <end position="107"/>
    </location>
</feature>
<protein>
    <submittedName>
        <fullName evidence="2">Uncharacterized protein</fullName>
    </submittedName>
</protein>
<dbReference type="AlphaFoldDB" id="A0A8J2P9G5"/>
<evidence type="ECO:0000256" key="1">
    <source>
        <dbReference type="SAM" id="MobiDB-lite"/>
    </source>
</evidence>
<feature type="compositionally biased region" description="Basic and acidic residues" evidence="1">
    <location>
        <begin position="76"/>
        <end position="89"/>
    </location>
</feature>
<evidence type="ECO:0000313" key="3">
    <source>
        <dbReference type="Proteomes" id="UP000708208"/>
    </source>
</evidence>
<proteinExistence type="predicted"/>
<dbReference type="EMBL" id="CAJVCH010321211">
    <property type="protein sequence ID" value="CAG7786598.1"/>
    <property type="molecule type" value="Genomic_DNA"/>
</dbReference>
<dbReference type="Proteomes" id="UP000708208">
    <property type="component" value="Unassembled WGS sequence"/>
</dbReference>
<reference evidence="2" key="1">
    <citation type="submission" date="2021-06" db="EMBL/GenBank/DDBJ databases">
        <authorList>
            <person name="Hodson N. C."/>
            <person name="Mongue J. A."/>
            <person name="Jaron S. K."/>
        </authorList>
    </citation>
    <scope>NUCLEOTIDE SEQUENCE</scope>
</reference>
<evidence type="ECO:0000313" key="2">
    <source>
        <dbReference type="EMBL" id="CAG7786598.1"/>
    </source>
</evidence>